<dbReference type="Pfam" id="PF11681">
    <property type="entry name" value="Phage_Tube_PhiTE"/>
    <property type="match status" value="1"/>
</dbReference>
<organism evidence="1 2">
    <name type="scientific">Pectinatus haikarae</name>
    <dbReference type="NCBI Taxonomy" id="349096"/>
    <lineage>
        <taxon>Bacteria</taxon>
        <taxon>Bacillati</taxon>
        <taxon>Bacillota</taxon>
        <taxon>Negativicutes</taxon>
        <taxon>Selenomonadales</taxon>
        <taxon>Selenomonadaceae</taxon>
        <taxon>Pectinatus</taxon>
    </lineage>
</organism>
<sequence>MPKYSTYSFTDINATISHPSYGSYTIQGEGIGDLSISKATDRSVHDVAADGNIMVSKVAGNNGSVAINAQQTSTLHNWLQGLFNYVWSADTSEWAEISLTVTAPKMSKTFYCTGGSFVKEPDEPFQSQGQRVNWSILFTDIQRLPV</sequence>
<protein>
    <recommendedName>
        <fullName evidence="3">DUF3277 family protein</fullName>
    </recommendedName>
</protein>
<keyword evidence="2" id="KW-1185">Reference proteome</keyword>
<dbReference type="InterPro" id="IPR021695">
    <property type="entry name" value="Phage_KPP10_Orf10"/>
</dbReference>
<dbReference type="RefSeq" id="WP_307222341.1">
    <property type="nucleotide sequence ID" value="NZ_CP116940.1"/>
</dbReference>
<evidence type="ECO:0000313" key="2">
    <source>
        <dbReference type="Proteomes" id="UP001239167"/>
    </source>
</evidence>
<name>A0ABT9Y3S8_9FIRM</name>
<reference evidence="1 2" key="1">
    <citation type="submission" date="2023-07" db="EMBL/GenBank/DDBJ databases">
        <title>Genomic Encyclopedia of Type Strains, Phase IV (KMG-IV): sequencing the most valuable type-strain genomes for metagenomic binning, comparative biology and taxonomic classification.</title>
        <authorList>
            <person name="Goeker M."/>
        </authorList>
    </citation>
    <scope>NUCLEOTIDE SEQUENCE [LARGE SCALE GENOMIC DNA]</scope>
    <source>
        <strain evidence="1 2">DSM 16980</strain>
    </source>
</reference>
<proteinExistence type="predicted"/>
<gene>
    <name evidence="1" type="ORF">J2S01_000163</name>
</gene>
<dbReference type="EMBL" id="JAUSUE010000001">
    <property type="protein sequence ID" value="MDQ0202478.1"/>
    <property type="molecule type" value="Genomic_DNA"/>
</dbReference>
<dbReference type="Proteomes" id="UP001239167">
    <property type="component" value="Unassembled WGS sequence"/>
</dbReference>
<accession>A0ABT9Y3S8</accession>
<evidence type="ECO:0000313" key="1">
    <source>
        <dbReference type="EMBL" id="MDQ0202478.1"/>
    </source>
</evidence>
<evidence type="ECO:0008006" key="3">
    <source>
        <dbReference type="Google" id="ProtNLM"/>
    </source>
</evidence>
<comment type="caution">
    <text evidence="1">The sequence shown here is derived from an EMBL/GenBank/DDBJ whole genome shotgun (WGS) entry which is preliminary data.</text>
</comment>